<dbReference type="InterPro" id="IPR000551">
    <property type="entry name" value="MerR-type_HTH_dom"/>
</dbReference>
<dbReference type="GO" id="GO:0003677">
    <property type="term" value="F:DNA binding"/>
    <property type="evidence" value="ECO:0007669"/>
    <property type="project" value="UniProtKB-KW"/>
</dbReference>
<dbReference type="PROSITE" id="PS50937">
    <property type="entry name" value="HTH_MERR_2"/>
    <property type="match status" value="1"/>
</dbReference>
<organism evidence="3 4">
    <name type="scientific">Mycolicibacterium tokaiense</name>
    <dbReference type="NCBI Taxonomy" id="39695"/>
    <lineage>
        <taxon>Bacteria</taxon>
        <taxon>Bacillati</taxon>
        <taxon>Actinomycetota</taxon>
        <taxon>Actinomycetes</taxon>
        <taxon>Mycobacteriales</taxon>
        <taxon>Mycobacteriaceae</taxon>
        <taxon>Mycolicibacterium</taxon>
    </lineage>
</organism>
<dbReference type="InterPro" id="IPR047057">
    <property type="entry name" value="MerR_fam"/>
</dbReference>
<evidence type="ECO:0000313" key="3">
    <source>
        <dbReference type="EMBL" id="STZ62587.1"/>
    </source>
</evidence>
<dbReference type="Proteomes" id="UP000254978">
    <property type="component" value="Unassembled WGS sequence"/>
</dbReference>
<dbReference type="SUPFAM" id="SSF46955">
    <property type="entry name" value="Putative DNA-binding domain"/>
    <property type="match status" value="1"/>
</dbReference>
<sequence>MVTEYRIDDLAREAGTTTRNVRVYLDNGLLPRPQRRGRAAIYTDEHLTRLLAVVRLLGQGFTVKHILKFITGVQRGQGLAEVLDLTDLGELVTEPFSRAKPLTMTRAQLETRLGPLSEETVQQLIAGDIVEPTDDGQSYLVRDRGLIDDFAELAARQMPLSAILATTGAVDQKLDEAAHLLSAAAHAEVVRQRGAGWYPDDDAEFAWAADLVDVMRKVARRRAHASMDRALDRATRAQLRQYTQQHDETAAEASG</sequence>
<accession>A0A378TQV9</accession>
<reference evidence="3 4" key="1">
    <citation type="submission" date="2018-06" db="EMBL/GenBank/DDBJ databases">
        <authorList>
            <consortium name="Pathogen Informatics"/>
            <person name="Doyle S."/>
        </authorList>
    </citation>
    <scope>NUCLEOTIDE SEQUENCE [LARGE SCALE GENOMIC DNA]</scope>
    <source>
        <strain evidence="3 4">NCTC10821</strain>
    </source>
</reference>
<dbReference type="InterPro" id="IPR009061">
    <property type="entry name" value="DNA-bd_dom_put_sf"/>
</dbReference>
<dbReference type="AlphaFoldDB" id="A0A378TQV9"/>
<keyword evidence="4" id="KW-1185">Reference proteome</keyword>
<keyword evidence="1" id="KW-0238">DNA-binding</keyword>
<protein>
    <submittedName>
        <fullName evidence="3">Transcriptional regulator</fullName>
    </submittedName>
</protein>
<dbReference type="EMBL" id="UGQT01000001">
    <property type="protein sequence ID" value="STZ62587.1"/>
    <property type="molecule type" value="Genomic_DNA"/>
</dbReference>
<proteinExistence type="predicted"/>
<feature type="domain" description="HTH merR-type" evidence="2">
    <location>
        <begin position="4"/>
        <end position="72"/>
    </location>
</feature>
<dbReference type="GO" id="GO:0003700">
    <property type="term" value="F:DNA-binding transcription factor activity"/>
    <property type="evidence" value="ECO:0007669"/>
    <property type="project" value="InterPro"/>
</dbReference>
<evidence type="ECO:0000259" key="2">
    <source>
        <dbReference type="PROSITE" id="PS50937"/>
    </source>
</evidence>
<dbReference type="PANTHER" id="PTHR30204">
    <property type="entry name" value="REDOX-CYCLING DRUG-SENSING TRANSCRIPTIONAL ACTIVATOR SOXR"/>
    <property type="match status" value="1"/>
</dbReference>
<dbReference type="SMART" id="SM00422">
    <property type="entry name" value="HTH_MERR"/>
    <property type="match status" value="1"/>
</dbReference>
<dbReference type="Pfam" id="PF13411">
    <property type="entry name" value="MerR_1"/>
    <property type="match status" value="1"/>
</dbReference>
<evidence type="ECO:0000313" key="4">
    <source>
        <dbReference type="Proteomes" id="UP000254978"/>
    </source>
</evidence>
<dbReference type="PANTHER" id="PTHR30204:SF93">
    <property type="entry name" value="HTH MERR-TYPE DOMAIN-CONTAINING PROTEIN"/>
    <property type="match status" value="1"/>
</dbReference>
<evidence type="ECO:0000256" key="1">
    <source>
        <dbReference type="ARBA" id="ARBA00023125"/>
    </source>
</evidence>
<gene>
    <name evidence="3" type="ORF">NCTC10821_06156</name>
</gene>
<name>A0A378TQV9_9MYCO</name>
<dbReference type="Gene3D" id="1.10.1660.10">
    <property type="match status" value="1"/>
</dbReference>